<dbReference type="InterPro" id="IPR011650">
    <property type="entry name" value="Peptidase_M20_dimer"/>
</dbReference>
<dbReference type="GO" id="GO:0046872">
    <property type="term" value="F:metal ion binding"/>
    <property type="evidence" value="ECO:0007669"/>
    <property type="project" value="UniProtKB-KW"/>
</dbReference>
<dbReference type="RefSeq" id="WP_152151167.1">
    <property type="nucleotide sequence ID" value="NZ_WEIO01000004.1"/>
</dbReference>
<dbReference type="InterPro" id="IPR010158">
    <property type="entry name" value="Amidase_Cbmase"/>
</dbReference>
<dbReference type="Proteomes" id="UP000429595">
    <property type="component" value="Unassembled WGS sequence"/>
</dbReference>
<dbReference type="NCBIfam" id="TIGR01879">
    <property type="entry name" value="hydantase"/>
    <property type="match status" value="1"/>
</dbReference>
<evidence type="ECO:0000256" key="1">
    <source>
        <dbReference type="ARBA" id="ARBA00001936"/>
    </source>
</evidence>
<comment type="cofactor">
    <cofactor evidence="7">
        <name>Zn(2+)</name>
        <dbReference type="ChEBI" id="CHEBI:29105"/>
    </cofactor>
    <text evidence="7">Binds 2 Zn(2+) ions per subunit.</text>
</comment>
<dbReference type="CDD" id="cd03884">
    <property type="entry name" value="M20_bAS"/>
    <property type="match status" value="1"/>
</dbReference>
<keyword evidence="10" id="KW-1185">Reference proteome</keyword>
<keyword evidence="4 7" id="KW-0479">Metal-binding</keyword>
<name>A0A6I1FG84_9BACI</name>
<dbReference type="InterPro" id="IPR036264">
    <property type="entry name" value="Bact_exopeptidase_dim_dom"/>
</dbReference>
<evidence type="ECO:0000313" key="10">
    <source>
        <dbReference type="Proteomes" id="UP000429595"/>
    </source>
</evidence>
<evidence type="ECO:0000256" key="3">
    <source>
        <dbReference type="ARBA" id="ARBA00011738"/>
    </source>
</evidence>
<feature type="domain" description="Peptidase M20 dimerisation" evidence="8">
    <location>
        <begin position="234"/>
        <end position="335"/>
    </location>
</feature>
<keyword evidence="5 9" id="KW-0378">Hydrolase</keyword>
<dbReference type="SUPFAM" id="SSF53187">
    <property type="entry name" value="Zn-dependent exopeptidases"/>
    <property type="match status" value="1"/>
</dbReference>
<evidence type="ECO:0000256" key="7">
    <source>
        <dbReference type="PIRSR" id="PIRSR001235-1"/>
    </source>
</evidence>
<evidence type="ECO:0000313" key="9">
    <source>
        <dbReference type="EMBL" id="KAB7707173.1"/>
    </source>
</evidence>
<feature type="binding site" evidence="7">
    <location>
        <position position="101"/>
    </location>
    <ligand>
        <name>Zn(2+)</name>
        <dbReference type="ChEBI" id="CHEBI:29105"/>
        <label>1</label>
    </ligand>
</feature>
<dbReference type="SUPFAM" id="SSF55031">
    <property type="entry name" value="Bacterial exopeptidase dimerisation domain"/>
    <property type="match status" value="1"/>
</dbReference>
<dbReference type="GO" id="GO:0016813">
    <property type="term" value="F:hydrolase activity, acting on carbon-nitrogen (but not peptide) bonds, in linear amidines"/>
    <property type="evidence" value="ECO:0007669"/>
    <property type="project" value="InterPro"/>
</dbReference>
<dbReference type="AlphaFoldDB" id="A0A6I1FG84"/>
<evidence type="ECO:0000256" key="6">
    <source>
        <dbReference type="ARBA" id="ARBA00023211"/>
    </source>
</evidence>
<gene>
    <name evidence="9" type="ORF">F9802_09195</name>
</gene>
<evidence type="ECO:0000256" key="2">
    <source>
        <dbReference type="ARBA" id="ARBA00006153"/>
    </source>
</evidence>
<keyword evidence="7" id="KW-0862">Zinc</keyword>
<keyword evidence="6" id="KW-0464">Manganese</keyword>
<dbReference type="Pfam" id="PF01546">
    <property type="entry name" value="Peptidase_M20"/>
    <property type="match status" value="1"/>
</dbReference>
<dbReference type="EMBL" id="WEIO01000004">
    <property type="protein sequence ID" value="KAB7707173.1"/>
    <property type="molecule type" value="Genomic_DNA"/>
</dbReference>
<evidence type="ECO:0000256" key="5">
    <source>
        <dbReference type="ARBA" id="ARBA00022801"/>
    </source>
</evidence>
<dbReference type="InterPro" id="IPR002933">
    <property type="entry name" value="Peptidase_M20"/>
</dbReference>
<feature type="binding site" evidence="7">
    <location>
        <position position="147"/>
    </location>
    <ligand>
        <name>Zn(2+)</name>
        <dbReference type="ChEBI" id="CHEBI:29105"/>
        <label>2</label>
    </ligand>
</feature>
<comment type="cofactor">
    <cofactor evidence="1">
        <name>Mn(2+)</name>
        <dbReference type="ChEBI" id="CHEBI:29035"/>
    </cofactor>
</comment>
<comment type="similarity">
    <text evidence="2">Belongs to the peptidase M20 family.</text>
</comment>
<dbReference type="Pfam" id="PF07687">
    <property type="entry name" value="M20_dimer"/>
    <property type="match status" value="1"/>
</dbReference>
<feature type="binding site" evidence="7">
    <location>
        <position position="112"/>
    </location>
    <ligand>
        <name>Zn(2+)</name>
        <dbReference type="ChEBI" id="CHEBI:29105"/>
        <label>2</label>
    </ligand>
</feature>
<dbReference type="PANTHER" id="PTHR32494:SF19">
    <property type="entry name" value="ALLANTOATE DEIMINASE-RELATED"/>
    <property type="match status" value="1"/>
</dbReference>
<feature type="binding site" evidence="7">
    <location>
        <position position="404"/>
    </location>
    <ligand>
        <name>Zn(2+)</name>
        <dbReference type="ChEBI" id="CHEBI:29105"/>
        <label>2</label>
    </ligand>
</feature>
<reference evidence="9 10" key="1">
    <citation type="submission" date="2019-10" db="EMBL/GenBank/DDBJ databases">
        <title>Bacillus aerolatum sp. nov., isolated from bioaerosol of sport playgrounds.</title>
        <authorList>
            <person name="Chen P."/>
            <person name="Zhang G."/>
        </authorList>
    </citation>
    <scope>NUCLEOTIDE SEQUENCE [LARGE SCALE GENOMIC DNA]</scope>
    <source>
        <strain evidence="9 10">CX253</strain>
    </source>
</reference>
<dbReference type="EC" id="3.5.-.-" evidence="9"/>
<comment type="caution">
    <text evidence="9">The sequence shown here is derived from an EMBL/GenBank/DDBJ whole genome shotgun (WGS) entry which is preliminary data.</text>
</comment>
<dbReference type="PANTHER" id="PTHR32494">
    <property type="entry name" value="ALLANTOATE DEIMINASE-RELATED"/>
    <property type="match status" value="1"/>
</dbReference>
<feature type="binding site" evidence="7">
    <location>
        <position position="212"/>
    </location>
    <ligand>
        <name>Zn(2+)</name>
        <dbReference type="ChEBI" id="CHEBI:29105"/>
        <label>1</label>
    </ligand>
</feature>
<evidence type="ECO:0000256" key="4">
    <source>
        <dbReference type="ARBA" id="ARBA00022723"/>
    </source>
</evidence>
<dbReference type="NCBIfam" id="NF006771">
    <property type="entry name" value="PRK09290.1-5"/>
    <property type="match status" value="1"/>
</dbReference>
<sequence>MNGQEVYTRLIENYNESGLSRSGVSGKRLASRISDISEIGRTEEGGSHRIGFSKEEKQAKQLVMKWMTEAGLEVKEDGAGNVFGRLEGRDKQLSALLSGSHADTVPNGGHFDGILGVLVALEVAEAWKETGYIPEYPYEVVIFSDEEGARFNDGFTGSRSMTGIVDMEKQKKLIDYEGNSFEKVLNQVDLTSEQFFSAKRDLKEIEAFIEVHIEQGILLEKSDIPVGIVSGIAGPSWLEITYRGTAGHAGNTPMNHRNDALVAAGELVCHIPSLPMKVSSTAVATVGKMEVKPNGINVIPGEVTLFVDIRDIYEHTRDELIKLVINAAEDISKKHKIESEYNEVLKIEPVPIKEKMMEKLKRSIEAKGIEPFFLPSGAGHDSMILGRFIPTAMLFVQSKDGISHNPLEWSSLNDCVHSVHVLKHFLENY</sequence>
<dbReference type="Gene3D" id="3.30.70.360">
    <property type="match status" value="1"/>
</dbReference>
<dbReference type="Gene3D" id="3.40.630.10">
    <property type="entry name" value="Zn peptidases"/>
    <property type="match status" value="1"/>
</dbReference>
<feature type="binding site" evidence="7">
    <location>
        <position position="112"/>
    </location>
    <ligand>
        <name>Zn(2+)</name>
        <dbReference type="ChEBI" id="CHEBI:29105"/>
        <label>1</label>
    </ligand>
</feature>
<organism evidence="9 10">
    <name type="scientific">Bacillus aerolatus</name>
    <dbReference type="NCBI Taxonomy" id="2653354"/>
    <lineage>
        <taxon>Bacteria</taxon>
        <taxon>Bacillati</taxon>
        <taxon>Bacillota</taxon>
        <taxon>Bacilli</taxon>
        <taxon>Bacillales</taxon>
        <taxon>Bacillaceae</taxon>
        <taxon>Bacillus</taxon>
    </lineage>
</organism>
<evidence type="ECO:0000259" key="8">
    <source>
        <dbReference type="Pfam" id="PF07687"/>
    </source>
</evidence>
<comment type="subunit">
    <text evidence="3">Homodimer.</text>
</comment>
<protein>
    <submittedName>
        <fullName evidence="9">Hydantoinase/carbamoylase family amidase</fullName>
        <ecNumber evidence="9">3.5.-.-</ecNumber>
    </submittedName>
</protein>
<accession>A0A6I1FG84</accession>
<proteinExistence type="inferred from homology"/>
<dbReference type="PIRSF" id="PIRSF001235">
    <property type="entry name" value="Amidase_carbamoylase"/>
    <property type="match status" value="1"/>
</dbReference>